<evidence type="ECO:0000259" key="10">
    <source>
        <dbReference type="PROSITE" id="PS50109"/>
    </source>
</evidence>
<evidence type="ECO:0000313" key="12">
    <source>
        <dbReference type="EMBL" id="MDR9895615.1"/>
    </source>
</evidence>
<dbReference type="InterPro" id="IPR003594">
    <property type="entry name" value="HATPase_dom"/>
</dbReference>
<evidence type="ECO:0000256" key="8">
    <source>
        <dbReference type="ARBA" id="ARBA00023012"/>
    </source>
</evidence>
<comment type="caution">
    <text evidence="12">The sequence shown here is derived from an EMBL/GenBank/DDBJ whole genome shotgun (WGS) entry which is preliminary data.</text>
</comment>
<keyword evidence="4" id="KW-0808">Transferase</keyword>
<feature type="coiled-coil region" evidence="9">
    <location>
        <begin position="134"/>
        <end position="164"/>
    </location>
</feature>
<feature type="domain" description="Histidine kinase" evidence="10">
    <location>
        <begin position="201"/>
        <end position="491"/>
    </location>
</feature>
<keyword evidence="5" id="KW-0547">Nucleotide-binding</keyword>
<keyword evidence="7 12" id="KW-0067">ATP-binding</keyword>
<dbReference type="GO" id="GO:0005524">
    <property type="term" value="F:ATP binding"/>
    <property type="evidence" value="ECO:0007669"/>
    <property type="project" value="UniProtKB-KW"/>
</dbReference>
<evidence type="ECO:0000256" key="5">
    <source>
        <dbReference type="ARBA" id="ARBA00022741"/>
    </source>
</evidence>
<dbReference type="InterPro" id="IPR036097">
    <property type="entry name" value="HisK_dim/P_sf"/>
</dbReference>
<dbReference type="InterPro" id="IPR005467">
    <property type="entry name" value="His_kinase_dom"/>
</dbReference>
<evidence type="ECO:0000256" key="3">
    <source>
        <dbReference type="ARBA" id="ARBA00022553"/>
    </source>
</evidence>
<keyword evidence="6" id="KW-0418">Kinase</keyword>
<evidence type="ECO:0000256" key="2">
    <source>
        <dbReference type="ARBA" id="ARBA00012438"/>
    </source>
</evidence>
<dbReference type="Proteomes" id="UP000667802">
    <property type="component" value="Unassembled WGS sequence"/>
</dbReference>
<keyword evidence="13" id="KW-1185">Reference proteome</keyword>
<evidence type="ECO:0000313" key="13">
    <source>
        <dbReference type="Proteomes" id="UP000667802"/>
    </source>
</evidence>
<dbReference type="Pfam" id="PF00989">
    <property type="entry name" value="PAS"/>
    <property type="match status" value="1"/>
</dbReference>
<keyword evidence="8" id="KW-0902">Two-component regulatory system</keyword>
<name>A0AAP5I6H2_9CYAN</name>
<dbReference type="SUPFAM" id="SSF47384">
    <property type="entry name" value="Homodimeric domain of signal transducing histidine kinase"/>
    <property type="match status" value="1"/>
</dbReference>
<dbReference type="CDD" id="cd00130">
    <property type="entry name" value="PAS"/>
    <property type="match status" value="1"/>
</dbReference>
<gene>
    <name evidence="12" type="ORF">G7B40_013705</name>
</gene>
<proteinExistence type="predicted"/>
<dbReference type="InterPro" id="IPR035965">
    <property type="entry name" value="PAS-like_dom_sf"/>
</dbReference>
<dbReference type="InterPro" id="IPR003661">
    <property type="entry name" value="HisK_dim/P_dom"/>
</dbReference>
<dbReference type="Gene3D" id="3.30.565.10">
    <property type="entry name" value="Histidine kinase-like ATPase, C-terminal domain"/>
    <property type="match status" value="1"/>
</dbReference>
<sequence length="497" mass="55837">MLPDHGHTQSALLNIATILMSPEQFLELARVLPEPLLLITGRGEILAANQPTATILDLNVKEIVGRMLFDFVIEPREKIISYLQACSRSRQMILSSLTLRQQNGETIIYRCEGAVLQPSSPECVSLNVLRLKKRASASNNFILLNEKIKELTKEIQQRKQVEENLCMTNDILQKTLYKLQATQIQLIQTEKMSSLGQLVAGIAHEINNPMNFIHGNIFHASEYIQNLLGLVQLYQQEYPDPSQEIQEEIAAINLDFIKQDLNQLLESMRVGTDRICEIVKSLRTFARVDEAEIKNVDIHSGIDSTLVILQHRLKAKPESPKIEVVKEYGELPVVNCYPGQLNQVFMNILSNAIDALEESFASSRLPFIENKEIFRDNVSNKSKGLGVVVPELSSPNQTVSQMTEPEILIRTEVLNDSWIAIRIADNGPGMTERVRQQVFDPFFTTKPVGKGMGLGLSICYQIIVEKHGGQLHCASDLGRGTEFCIQIPISQIRERSG</sequence>
<dbReference type="SUPFAM" id="SSF55785">
    <property type="entry name" value="PYP-like sensor domain (PAS domain)"/>
    <property type="match status" value="1"/>
</dbReference>
<dbReference type="SMART" id="SM00091">
    <property type="entry name" value="PAS"/>
    <property type="match status" value="1"/>
</dbReference>
<dbReference type="Pfam" id="PF02518">
    <property type="entry name" value="HATPase_c"/>
    <property type="match status" value="1"/>
</dbReference>
<organism evidence="12 13">
    <name type="scientific">Aetokthonos hydrillicola Thurmond2011</name>
    <dbReference type="NCBI Taxonomy" id="2712845"/>
    <lineage>
        <taxon>Bacteria</taxon>
        <taxon>Bacillati</taxon>
        <taxon>Cyanobacteriota</taxon>
        <taxon>Cyanophyceae</taxon>
        <taxon>Nostocales</taxon>
        <taxon>Hapalosiphonaceae</taxon>
        <taxon>Aetokthonos</taxon>
    </lineage>
</organism>
<evidence type="ECO:0000256" key="9">
    <source>
        <dbReference type="SAM" id="Coils"/>
    </source>
</evidence>
<comment type="catalytic activity">
    <reaction evidence="1">
        <text>ATP + protein L-histidine = ADP + protein N-phospho-L-histidine.</text>
        <dbReference type="EC" id="2.7.13.3"/>
    </reaction>
</comment>
<evidence type="ECO:0000256" key="4">
    <source>
        <dbReference type="ARBA" id="ARBA00022679"/>
    </source>
</evidence>
<feature type="domain" description="PAS" evidence="11">
    <location>
        <begin position="21"/>
        <end position="78"/>
    </location>
</feature>
<dbReference type="SMART" id="SM00387">
    <property type="entry name" value="HATPase_c"/>
    <property type="match status" value="1"/>
</dbReference>
<reference evidence="13" key="1">
    <citation type="journal article" date="2021" name="Science">
        <title>Hunting the eagle killer: A cyanobacterial neurotoxin causes vacuolar myelinopathy.</title>
        <authorList>
            <person name="Breinlinger S."/>
            <person name="Phillips T.J."/>
            <person name="Haram B.N."/>
            <person name="Mares J."/>
            <person name="Martinez Yerena J.A."/>
            <person name="Hrouzek P."/>
            <person name="Sobotka R."/>
            <person name="Henderson W.M."/>
            <person name="Schmieder P."/>
            <person name="Williams S.M."/>
            <person name="Lauderdale J.D."/>
            <person name="Wilde H.D."/>
            <person name="Gerrin W."/>
            <person name="Kust A."/>
            <person name="Washington J.W."/>
            <person name="Wagner C."/>
            <person name="Geier B."/>
            <person name="Liebeke M."/>
            <person name="Enke H."/>
            <person name="Niedermeyer T.H.J."/>
            <person name="Wilde S.B."/>
        </authorList>
    </citation>
    <scope>NUCLEOTIDE SEQUENCE [LARGE SCALE GENOMIC DNA]</scope>
    <source>
        <strain evidence="13">Thurmond2011</strain>
    </source>
</reference>
<accession>A0AAP5I6H2</accession>
<dbReference type="SMART" id="SM00388">
    <property type="entry name" value="HisKA"/>
    <property type="match status" value="1"/>
</dbReference>
<dbReference type="PROSITE" id="PS50109">
    <property type="entry name" value="HIS_KIN"/>
    <property type="match status" value="1"/>
</dbReference>
<dbReference type="PANTHER" id="PTHR43065:SF50">
    <property type="entry name" value="HISTIDINE KINASE"/>
    <property type="match status" value="1"/>
</dbReference>
<keyword evidence="9" id="KW-0175">Coiled coil</keyword>
<evidence type="ECO:0000256" key="6">
    <source>
        <dbReference type="ARBA" id="ARBA00022777"/>
    </source>
</evidence>
<keyword evidence="3" id="KW-0597">Phosphoprotein</keyword>
<dbReference type="GO" id="GO:0006355">
    <property type="term" value="P:regulation of DNA-templated transcription"/>
    <property type="evidence" value="ECO:0007669"/>
    <property type="project" value="InterPro"/>
</dbReference>
<dbReference type="InterPro" id="IPR036890">
    <property type="entry name" value="HATPase_C_sf"/>
</dbReference>
<dbReference type="SUPFAM" id="SSF55874">
    <property type="entry name" value="ATPase domain of HSP90 chaperone/DNA topoisomerase II/histidine kinase"/>
    <property type="match status" value="1"/>
</dbReference>
<dbReference type="PRINTS" id="PR00344">
    <property type="entry name" value="BCTRLSENSOR"/>
</dbReference>
<dbReference type="AlphaFoldDB" id="A0AAP5I6H2"/>
<evidence type="ECO:0000259" key="11">
    <source>
        <dbReference type="PROSITE" id="PS50112"/>
    </source>
</evidence>
<dbReference type="Gene3D" id="3.30.450.20">
    <property type="entry name" value="PAS domain"/>
    <property type="match status" value="1"/>
</dbReference>
<evidence type="ECO:0000256" key="7">
    <source>
        <dbReference type="ARBA" id="ARBA00022840"/>
    </source>
</evidence>
<dbReference type="EC" id="2.7.13.3" evidence="2"/>
<dbReference type="InterPro" id="IPR013767">
    <property type="entry name" value="PAS_fold"/>
</dbReference>
<protein>
    <recommendedName>
        <fullName evidence="2">histidine kinase</fullName>
        <ecNumber evidence="2">2.7.13.3</ecNumber>
    </recommendedName>
</protein>
<dbReference type="GO" id="GO:0000155">
    <property type="term" value="F:phosphorelay sensor kinase activity"/>
    <property type="evidence" value="ECO:0007669"/>
    <property type="project" value="InterPro"/>
</dbReference>
<dbReference type="CDD" id="cd00082">
    <property type="entry name" value="HisKA"/>
    <property type="match status" value="1"/>
</dbReference>
<dbReference type="InterPro" id="IPR004358">
    <property type="entry name" value="Sig_transdc_His_kin-like_C"/>
</dbReference>
<dbReference type="InterPro" id="IPR000014">
    <property type="entry name" value="PAS"/>
</dbReference>
<dbReference type="PANTHER" id="PTHR43065">
    <property type="entry name" value="SENSOR HISTIDINE KINASE"/>
    <property type="match status" value="1"/>
</dbReference>
<dbReference type="PROSITE" id="PS50112">
    <property type="entry name" value="PAS"/>
    <property type="match status" value="1"/>
</dbReference>
<dbReference type="RefSeq" id="WP_243903009.1">
    <property type="nucleotide sequence ID" value="NZ_JAALHA020000005.1"/>
</dbReference>
<evidence type="ECO:0000256" key="1">
    <source>
        <dbReference type="ARBA" id="ARBA00000085"/>
    </source>
</evidence>
<dbReference type="EMBL" id="JAALHA020000005">
    <property type="protein sequence ID" value="MDR9895615.1"/>
    <property type="molecule type" value="Genomic_DNA"/>
</dbReference>
<dbReference type="Gene3D" id="1.10.287.130">
    <property type="match status" value="1"/>
</dbReference>